<dbReference type="EMBL" id="DS469635">
    <property type="protein sequence ID" value="EDO37958.1"/>
    <property type="molecule type" value="Genomic_DNA"/>
</dbReference>
<dbReference type="PANTHER" id="PTHR24243:SF208">
    <property type="entry name" value="PYROKININ-1 RECEPTOR"/>
    <property type="match status" value="1"/>
</dbReference>
<dbReference type="SUPFAM" id="SSF81321">
    <property type="entry name" value="Family A G protein-coupled receptor-like"/>
    <property type="match status" value="1"/>
</dbReference>
<keyword evidence="6 8" id="KW-0675">Receptor</keyword>
<evidence type="ECO:0000256" key="9">
    <source>
        <dbReference type="SAM" id="Phobius"/>
    </source>
</evidence>
<keyword evidence="4 8" id="KW-0297">G-protein coupled receptor</keyword>
<evidence type="ECO:0000256" key="3">
    <source>
        <dbReference type="ARBA" id="ARBA00022989"/>
    </source>
</evidence>
<dbReference type="InParanoid" id="A7SE74"/>
<keyword evidence="3 9" id="KW-1133">Transmembrane helix</keyword>
<proteinExistence type="inferred from homology"/>
<gene>
    <name evidence="11" type="ORF">NEMVEDRAFT_v1g56483</name>
</gene>
<dbReference type="GO" id="GO:0016020">
    <property type="term" value="C:membrane"/>
    <property type="evidence" value="ECO:0007669"/>
    <property type="project" value="UniProtKB-SubCell"/>
</dbReference>
<dbReference type="PANTHER" id="PTHR24243">
    <property type="entry name" value="G-PROTEIN COUPLED RECEPTOR"/>
    <property type="match status" value="1"/>
</dbReference>
<evidence type="ECO:0000313" key="12">
    <source>
        <dbReference type="Proteomes" id="UP000001593"/>
    </source>
</evidence>
<dbReference type="Proteomes" id="UP000001593">
    <property type="component" value="Unassembled WGS sequence"/>
</dbReference>
<evidence type="ECO:0000256" key="1">
    <source>
        <dbReference type="ARBA" id="ARBA00004141"/>
    </source>
</evidence>
<keyword evidence="7 8" id="KW-0807">Transducer</keyword>
<name>A7SE74_NEMVE</name>
<comment type="similarity">
    <text evidence="8">Belongs to the G-protein coupled receptor 1 family.</text>
</comment>
<dbReference type="STRING" id="45351.A7SE74"/>
<dbReference type="PRINTS" id="PR00237">
    <property type="entry name" value="GPCRRHODOPSN"/>
</dbReference>
<dbReference type="eggNOG" id="KOG3656">
    <property type="taxonomic scope" value="Eukaryota"/>
</dbReference>
<dbReference type="PROSITE" id="PS00237">
    <property type="entry name" value="G_PROTEIN_RECEP_F1_1"/>
    <property type="match status" value="1"/>
</dbReference>
<comment type="subcellular location">
    <subcellularLocation>
        <location evidence="1">Membrane</location>
        <topology evidence="1">Multi-pass membrane protein</topology>
    </subcellularLocation>
</comment>
<feature type="domain" description="G-protein coupled receptors family 1 profile" evidence="10">
    <location>
        <begin position="16"/>
        <end position="133"/>
    </location>
</feature>
<dbReference type="InterPro" id="IPR000276">
    <property type="entry name" value="GPCR_Rhodpsn"/>
</dbReference>
<dbReference type="InterPro" id="IPR017452">
    <property type="entry name" value="GPCR_Rhodpsn_7TM"/>
</dbReference>
<evidence type="ECO:0000259" key="10">
    <source>
        <dbReference type="PROSITE" id="PS50262"/>
    </source>
</evidence>
<reference evidence="11 12" key="1">
    <citation type="journal article" date="2007" name="Science">
        <title>Sea anemone genome reveals ancestral eumetazoan gene repertoire and genomic organization.</title>
        <authorList>
            <person name="Putnam N.H."/>
            <person name="Srivastava M."/>
            <person name="Hellsten U."/>
            <person name="Dirks B."/>
            <person name="Chapman J."/>
            <person name="Salamov A."/>
            <person name="Terry A."/>
            <person name="Shapiro H."/>
            <person name="Lindquist E."/>
            <person name="Kapitonov V.V."/>
            <person name="Jurka J."/>
            <person name="Genikhovich G."/>
            <person name="Grigoriev I.V."/>
            <person name="Lucas S.M."/>
            <person name="Steele R.E."/>
            <person name="Finnerty J.R."/>
            <person name="Technau U."/>
            <person name="Martindale M.Q."/>
            <person name="Rokhsar D.S."/>
        </authorList>
    </citation>
    <scope>NUCLEOTIDE SEQUENCE [LARGE SCALE GENOMIC DNA]</scope>
    <source>
        <strain evidence="12">CH2 X CH6</strain>
    </source>
</reference>
<feature type="non-terminal residue" evidence="11">
    <location>
        <position position="1"/>
    </location>
</feature>
<organism evidence="11 12">
    <name type="scientific">Nematostella vectensis</name>
    <name type="common">Starlet sea anemone</name>
    <dbReference type="NCBI Taxonomy" id="45351"/>
    <lineage>
        <taxon>Eukaryota</taxon>
        <taxon>Metazoa</taxon>
        <taxon>Cnidaria</taxon>
        <taxon>Anthozoa</taxon>
        <taxon>Hexacorallia</taxon>
        <taxon>Actiniaria</taxon>
        <taxon>Edwardsiidae</taxon>
        <taxon>Nematostella</taxon>
    </lineage>
</organism>
<dbReference type="Pfam" id="PF00001">
    <property type="entry name" value="7tm_1"/>
    <property type="match status" value="1"/>
</dbReference>
<keyword evidence="2 8" id="KW-0812">Transmembrane</keyword>
<keyword evidence="5 9" id="KW-0472">Membrane</keyword>
<feature type="transmembrane region" description="Helical" evidence="9">
    <location>
        <begin position="6"/>
        <end position="24"/>
    </location>
</feature>
<evidence type="ECO:0000256" key="7">
    <source>
        <dbReference type="ARBA" id="ARBA00023224"/>
    </source>
</evidence>
<evidence type="ECO:0000256" key="2">
    <source>
        <dbReference type="ARBA" id="ARBA00022692"/>
    </source>
</evidence>
<feature type="non-terminal residue" evidence="11">
    <location>
        <position position="133"/>
    </location>
</feature>
<dbReference type="GO" id="GO:0004930">
    <property type="term" value="F:G protein-coupled receptor activity"/>
    <property type="evidence" value="ECO:0007669"/>
    <property type="project" value="UniProtKB-KW"/>
</dbReference>
<dbReference type="PROSITE" id="PS50262">
    <property type="entry name" value="G_PROTEIN_RECEP_F1_2"/>
    <property type="match status" value="1"/>
</dbReference>
<dbReference type="CDD" id="cd00637">
    <property type="entry name" value="7tm_classA_rhodopsin-like"/>
    <property type="match status" value="1"/>
</dbReference>
<evidence type="ECO:0000256" key="6">
    <source>
        <dbReference type="ARBA" id="ARBA00023170"/>
    </source>
</evidence>
<dbReference type="PhylomeDB" id="A7SE74"/>
<dbReference type="Gene3D" id="1.20.1070.10">
    <property type="entry name" value="Rhodopsin 7-helix transmembrane proteins"/>
    <property type="match status" value="1"/>
</dbReference>
<accession>A7SE74</accession>
<dbReference type="HOGENOM" id="CLU_009579_29_6_1"/>
<evidence type="ECO:0000256" key="8">
    <source>
        <dbReference type="RuleBase" id="RU000688"/>
    </source>
</evidence>
<keyword evidence="12" id="KW-1185">Reference proteome</keyword>
<evidence type="ECO:0000256" key="4">
    <source>
        <dbReference type="ARBA" id="ARBA00023040"/>
    </source>
</evidence>
<evidence type="ECO:0000313" key="11">
    <source>
        <dbReference type="EMBL" id="EDO37958.1"/>
    </source>
</evidence>
<sequence length="133" mass="14904">IKSTVLCMIFITALMGNIILITVIMKTKSLRRTMNYFLVNRAVADIIMPAFYVPRELFPIISGSHEWQISGEFGAAMCKLLPFIIDTASVVSILSMICITIDRFCAVVLPMKRDLITGKTRTATIILTWFLGI</sequence>
<evidence type="ECO:0000256" key="5">
    <source>
        <dbReference type="ARBA" id="ARBA00023136"/>
    </source>
</evidence>
<dbReference type="AlphaFoldDB" id="A7SE74"/>
<protein>
    <recommendedName>
        <fullName evidence="10">G-protein coupled receptors family 1 profile domain-containing protein</fullName>
    </recommendedName>
</protein>